<dbReference type="InterPro" id="IPR029044">
    <property type="entry name" value="Nucleotide-diphossugar_trans"/>
</dbReference>
<dbReference type="Proteomes" id="UP001062901">
    <property type="component" value="Unassembled WGS sequence"/>
</dbReference>
<evidence type="ECO:0000313" key="3">
    <source>
        <dbReference type="Proteomes" id="UP001062901"/>
    </source>
</evidence>
<dbReference type="Gene3D" id="3.90.550.20">
    <property type="match status" value="1"/>
</dbReference>
<proteinExistence type="predicted"/>
<keyword evidence="3" id="KW-1185">Reference proteome</keyword>
<protein>
    <submittedName>
        <fullName evidence="2">Glycosyltransferase</fullName>
    </submittedName>
</protein>
<comment type="caution">
    <text evidence="2">The sequence shown here is derived from an EMBL/GenBank/DDBJ whole genome shotgun (WGS) entry which is preliminary data.</text>
</comment>
<dbReference type="Pfam" id="PF04488">
    <property type="entry name" value="Gly_transf_sug"/>
    <property type="match status" value="1"/>
</dbReference>
<dbReference type="RefSeq" id="WP_018980476.1">
    <property type="nucleotide sequence ID" value="NZ_BAQD01000021.1"/>
</dbReference>
<dbReference type="InterPro" id="IPR051706">
    <property type="entry name" value="Glycosyltransferase_domain"/>
</dbReference>
<dbReference type="InterPro" id="IPR007577">
    <property type="entry name" value="GlycoTrfase_DXD_sugar-bd_CS"/>
</dbReference>
<keyword evidence="1" id="KW-0808">Transferase</keyword>
<sequence>MIVTFFNTFFCINHDTLFHVNMCDYNDHKEQIASLEDMMRCGYKIIPLNDYGVFCCAQDGAFLSPQPDGTVAHAARPLGWEQFRFCDGGEPLQVAPVDEGATIPKIIHQTEEPSTIREQFIPNINQLKRLNKDYKYIYYSEKDRHDFIYQHYGWDILKVYLRINPRYGAARADLFRYLCLYRYGGIYLDMKSGCDRPFSDIIQQNDTLLLSHWMSAQSTRYHSFGKSPVIGHLPYGEFQQWFMISAPGHKLIKNVIDQVISNIMLYDERIFSVGKDAVLGLTGPHAFTRALMNHVTSDNARLIDSEREGIIYEQVEPYERLTDYRHEGTPIVL</sequence>
<dbReference type="PANTHER" id="PTHR32385">
    <property type="entry name" value="MANNOSYL PHOSPHORYLINOSITOL CERAMIDE SYNTHASE"/>
    <property type="match status" value="1"/>
</dbReference>
<organism evidence="2 3">
    <name type="scientific">Saccharibacter floricola DSM 15669</name>
    <dbReference type="NCBI Taxonomy" id="1123227"/>
    <lineage>
        <taxon>Bacteria</taxon>
        <taxon>Pseudomonadati</taxon>
        <taxon>Pseudomonadota</taxon>
        <taxon>Alphaproteobacteria</taxon>
        <taxon>Acetobacterales</taxon>
        <taxon>Acetobacteraceae</taxon>
        <taxon>Saccharibacter</taxon>
    </lineage>
</organism>
<evidence type="ECO:0000313" key="2">
    <source>
        <dbReference type="EMBL" id="GBQ07055.1"/>
    </source>
</evidence>
<dbReference type="PANTHER" id="PTHR32385:SF15">
    <property type="entry name" value="INOSITOL PHOSPHOCERAMIDE MANNOSYLTRANSFERASE 1"/>
    <property type="match status" value="1"/>
</dbReference>
<gene>
    <name evidence="2" type="ORF">AA15669_1205</name>
</gene>
<accession>A0ABQ0NZM9</accession>
<name>A0ABQ0NZM9_9PROT</name>
<evidence type="ECO:0000256" key="1">
    <source>
        <dbReference type="ARBA" id="ARBA00022679"/>
    </source>
</evidence>
<dbReference type="SUPFAM" id="SSF53448">
    <property type="entry name" value="Nucleotide-diphospho-sugar transferases"/>
    <property type="match status" value="1"/>
</dbReference>
<dbReference type="EMBL" id="BAQD01000021">
    <property type="protein sequence ID" value="GBQ07055.1"/>
    <property type="molecule type" value="Genomic_DNA"/>
</dbReference>
<reference evidence="2" key="1">
    <citation type="submission" date="2013-04" db="EMBL/GenBank/DDBJ databases">
        <title>The genome sequencing project of 58 acetic acid bacteria.</title>
        <authorList>
            <person name="Okamoto-Kainuma A."/>
            <person name="Ishikawa M."/>
            <person name="Umino S."/>
            <person name="Koizumi Y."/>
            <person name="Shiwa Y."/>
            <person name="Yoshikawa H."/>
            <person name="Matsutani M."/>
            <person name="Matsushita K."/>
        </authorList>
    </citation>
    <scope>NUCLEOTIDE SEQUENCE</scope>
    <source>
        <strain evidence="2">DSM 15669</strain>
    </source>
</reference>